<proteinExistence type="predicted"/>
<dbReference type="SUPFAM" id="SSF52540">
    <property type="entry name" value="P-loop containing nucleoside triphosphate hydrolases"/>
    <property type="match status" value="1"/>
</dbReference>
<dbReference type="InterPro" id="IPR027417">
    <property type="entry name" value="P-loop_NTPase"/>
</dbReference>
<evidence type="ECO:0000259" key="2">
    <source>
        <dbReference type="Pfam" id="PF00005"/>
    </source>
</evidence>
<keyword evidence="3" id="KW-0067">ATP-binding</keyword>
<keyword evidence="3" id="KW-0547">Nucleotide-binding</keyword>
<dbReference type="InterPro" id="IPR003439">
    <property type="entry name" value="ABC_transporter-like_ATP-bd"/>
</dbReference>
<reference evidence="3 4" key="1">
    <citation type="submission" date="2019-11" db="EMBL/GenBank/DDBJ databases">
        <title>Acidiferrimicrobium australis gen. nov., sp. nov., an acidophilic and obligately heterotrophic, member of the Actinobacteria that catalyses dissimilatory oxido- reduction of iron isolated from metal-rich acidic water in Chile.</title>
        <authorList>
            <person name="Gonzalez D."/>
            <person name="Huber K."/>
            <person name="Hedrich S."/>
            <person name="Rojas-Villalobos C."/>
            <person name="Quatrini R."/>
            <person name="Dinamarca M.A."/>
            <person name="Schwarz A."/>
            <person name="Canales C."/>
            <person name="Nancucheo I."/>
        </authorList>
    </citation>
    <scope>NUCLEOTIDE SEQUENCE [LARGE SCALE GENOMIC DNA]</scope>
    <source>
        <strain evidence="3 4">USS-CCA1</strain>
    </source>
</reference>
<accession>A0ABW9QX52</accession>
<dbReference type="GO" id="GO:0005524">
    <property type="term" value="F:ATP binding"/>
    <property type="evidence" value="ECO:0007669"/>
    <property type="project" value="UniProtKB-KW"/>
</dbReference>
<dbReference type="Proteomes" id="UP000437736">
    <property type="component" value="Unassembled WGS sequence"/>
</dbReference>
<evidence type="ECO:0000313" key="3">
    <source>
        <dbReference type="EMBL" id="MST34116.1"/>
    </source>
</evidence>
<keyword evidence="1" id="KW-1278">Translocase</keyword>
<dbReference type="EMBL" id="WJHE01000858">
    <property type="protein sequence ID" value="MST34116.1"/>
    <property type="molecule type" value="Genomic_DNA"/>
</dbReference>
<feature type="non-terminal residue" evidence="3">
    <location>
        <position position="1"/>
    </location>
</feature>
<organism evidence="3 4">
    <name type="scientific">Acidiferrimicrobium australe</name>
    <dbReference type="NCBI Taxonomy" id="2664430"/>
    <lineage>
        <taxon>Bacteria</taxon>
        <taxon>Bacillati</taxon>
        <taxon>Actinomycetota</taxon>
        <taxon>Acidimicrobiia</taxon>
        <taxon>Acidimicrobiales</taxon>
        <taxon>Acidimicrobiaceae</taxon>
        <taxon>Acidiferrimicrobium</taxon>
    </lineage>
</organism>
<feature type="domain" description="ABC transporter" evidence="2">
    <location>
        <begin position="9"/>
        <end position="61"/>
    </location>
</feature>
<comment type="caution">
    <text evidence="3">The sequence shown here is derived from an EMBL/GenBank/DDBJ whole genome shotgun (WGS) entry which is preliminary data.</text>
</comment>
<keyword evidence="4" id="KW-1185">Reference proteome</keyword>
<dbReference type="PANTHER" id="PTHR43423:SF1">
    <property type="entry name" value="ABC TRANSPORTER I FAMILY MEMBER 17"/>
    <property type="match status" value="1"/>
</dbReference>
<dbReference type="Gene3D" id="3.40.50.300">
    <property type="entry name" value="P-loop containing nucleotide triphosphate hydrolases"/>
    <property type="match status" value="1"/>
</dbReference>
<protein>
    <submittedName>
        <fullName evidence="3">ATP-binding cassette domain-containing protein</fullName>
    </submittedName>
</protein>
<dbReference type="PANTHER" id="PTHR43423">
    <property type="entry name" value="ABC TRANSPORTER I FAMILY MEMBER 17"/>
    <property type="match status" value="1"/>
</dbReference>
<sequence>RRSQWPQIVEARLREVRLWDALKDRLKESPFRLSGGQQQLLCLARALAVGPDVLLLDEPTSALDPISMQAIEDLLRDLTPALTMVIVTHNLAQARRLSDYTMFFNQGHLVEFGETGRVFEDPDAEETAHYVSGRVG</sequence>
<dbReference type="Pfam" id="PF00005">
    <property type="entry name" value="ABC_tran"/>
    <property type="match status" value="1"/>
</dbReference>
<evidence type="ECO:0000256" key="1">
    <source>
        <dbReference type="ARBA" id="ARBA00022967"/>
    </source>
</evidence>
<name>A0ABW9QX52_9ACTN</name>
<evidence type="ECO:0000313" key="4">
    <source>
        <dbReference type="Proteomes" id="UP000437736"/>
    </source>
</evidence>
<gene>
    <name evidence="3" type="ORF">GHK86_15475</name>
</gene>